<sequence length="184" mass="19984">MIIFAVTYSCLHSACFWSVVTSSYSLPELTVPGTEVHLSGKEKASSHQRSAVPTEPLQQSRGREATQRGTRSGGWSIGALARHPRPGERNEKKRQEPGEERKCPAPGAKASWADLLAQLPLAERILLSQWDWAGRKGKAVRTQWPDGPAAPLPLSRVSGWTTVNVAMSAVGAEVTLSFSISNRL</sequence>
<organism evidence="2 3">
    <name type="scientific">Cricetulus griseus</name>
    <name type="common">Chinese hamster</name>
    <name type="synonym">Cricetulus barabensis griseus</name>
    <dbReference type="NCBI Taxonomy" id="10029"/>
    <lineage>
        <taxon>Eukaryota</taxon>
        <taxon>Metazoa</taxon>
        <taxon>Chordata</taxon>
        <taxon>Craniata</taxon>
        <taxon>Vertebrata</taxon>
        <taxon>Euteleostomi</taxon>
        <taxon>Mammalia</taxon>
        <taxon>Eutheria</taxon>
        <taxon>Euarchontoglires</taxon>
        <taxon>Glires</taxon>
        <taxon>Rodentia</taxon>
        <taxon>Myomorpha</taxon>
        <taxon>Muroidea</taxon>
        <taxon>Cricetidae</taxon>
        <taxon>Cricetinae</taxon>
        <taxon>Cricetulus</taxon>
    </lineage>
</organism>
<proteinExistence type="predicted"/>
<gene>
    <name evidence="2" type="ORF">I79_016383</name>
</gene>
<protein>
    <submittedName>
        <fullName evidence="2">Uncharacterized protein</fullName>
    </submittedName>
</protein>
<evidence type="ECO:0000313" key="3">
    <source>
        <dbReference type="Proteomes" id="UP000001075"/>
    </source>
</evidence>
<evidence type="ECO:0000256" key="1">
    <source>
        <dbReference type="SAM" id="MobiDB-lite"/>
    </source>
</evidence>
<feature type="compositionally biased region" description="Basic and acidic residues" evidence="1">
    <location>
        <begin position="85"/>
        <end position="103"/>
    </location>
</feature>
<dbReference type="InParanoid" id="G3HZ86"/>
<name>G3HZ86_CRIGR</name>
<feature type="region of interest" description="Disordered" evidence="1">
    <location>
        <begin position="37"/>
        <end position="107"/>
    </location>
</feature>
<feature type="compositionally biased region" description="Polar residues" evidence="1">
    <location>
        <begin position="47"/>
        <end position="60"/>
    </location>
</feature>
<accession>G3HZ86</accession>
<dbReference type="EMBL" id="JH000964">
    <property type="protein sequence ID" value="EGW03220.1"/>
    <property type="molecule type" value="Genomic_DNA"/>
</dbReference>
<dbReference type="AlphaFoldDB" id="G3HZ86"/>
<reference evidence="3" key="1">
    <citation type="journal article" date="2011" name="Nat. Biotechnol.">
        <title>The genomic sequence of the Chinese hamster ovary (CHO)-K1 cell line.</title>
        <authorList>
            <person name="Xu X."/>
            <person name="Nagarajan H."/>
            <person name="Lewis N.E."/>
            <person name="Pan S."/>
            <person name="Cai Z."/>
            <person name="Liu X."/>
            <person name="Chen W."/>
            <person name="Xie M."/>
            <person name="Wang W."/>
            <person name="Hammond S."/>
            <person name="Andersen M.R."/>
            <person name="Neff N."/>
            <person name="Passarelli B."/>
            <person name="Koh W."/>
            <person name="Fan H.C."/>
            <person name="Wang J."/>
            <person name="Gui Y."/>
            <person name="Lee K.H."/>
            <person name="Betenbaugh M.J."/>
            <person name="Quake S.R."/>
            <person name="Famili I."/>
            <person name="Palsson B.O."/>
            <person name="Wang J."/>
        </authorList>
    </citation>
    <scope>NUCLEOTIDE SEQUENCE [LARGE SCALE GENOMIC DNA]</scope>
    <source>
        <strain evidence="3">CHO K1 cell line</strain>
    </source>
</reference>
<dbReference type="Proteomes" id="UP000001075">
    <property type="component" value="Unassembled WGS sequence"/>
</dbReference>
<evidence type="ECO:0000313" key="2">
    <source>
        <dbReference type="EMBL" id="EGW03220.1"/>
    </source>
</evidence>